<dbReference type="OrthoDB" id="1633822at2"/>
<gene>
    <name evidence="2" type="ORF">NSE01_07840</name>
</gene>
<keyword evidence="3" id="KW-1185">Reference proteome</keyword>
<dbReference type="InterPro" id="IPR037401">
    <property type="entry name" value="SnoaL-like"/>
</dbReference>
<dbReference type="Pfam" id="PF12680">
    <property type="entry name" value="SnoaL_2"/>
    <property type="match status" value="1"/>
</dbReference>
<name>A0A512AH02_9SPHN</name>
<protein>
    <recommendedName>
        <fullName evidence="1">SnoaL-like domain-containing protein</fullName>
    </recommendedName>
</protein>
<evidence type="ECO:0000313" key="2">
    <source>
        <dbReference type="EMBL" id="GEN98951.1"/>
    </source>
</evidence>
<sequence length="154" mass="16717">MRKSGTLCAVAAIFLVGGCSLHQKADVRAIEEAAHGGYVAAINSNDVDSLMADLTDDVVYQLPGSPEIAGKVAVRKWVSDYFGAYRTKWEKTSIGFTVNGDWAFERYTYKSTDTDRKTGAVTTDVGKGINNFHRGSDGKWRVAVDGWSSDKAAQ</sequence>
<organism evidence="2 3">
    <name type="scientific">Novosphingobium sediminis</name>
    <dbReference type="NCBI Taxonomy" id="707214"/>
    <lineage>
        <taxon>Bacteria</taxon>
        <taxon>Pseudomonadati</taxon>
        <taxon>Pseudomonadota</taxon>
        <taxon>Alphaproteobacteria</taxon>
        <taxon>Sphingomonadales</taxon>
        <taxon>Sphingomonadaceae</taxon>
        <taxon>Novosphingobium</taxon>
    </lineage>
</organism>
<dbReference type="Gene3D" id="3.10.450.50">
    <property type="match status" value="1"/>
</dbReference>
<reference evidence="2 3" key="1">
    <citation type="submission" date="2019-07" db="EMBL/GenBank/DDBJ databases">
        <title>Whole genome shotgun sequence of Novosphingobium sediminis NBRC 106119.</title>
        <authorList>
            <person name="Hosoyama A."/>
            <person name="Uohara A."/>
            <person name="Ohji S."/>
            <person name="Ichikawa N."/>
        </authorList>
    </citation>
    <scope>NUCLEOTIDE SEQUENCE [LARGE SCALE GENOMIC DNA]</scope>
    <source>
        <strain evidence="2 3">NBRC 106119</strain>
    </source>
</reference>
<dbReference type="PROSITE" id="PS51257">
    <property type="entry name" value="PROKAR_LIPOPROTEIN"/>
    <property type="match status" value="1"/>
</dbReference>
<comment type="caution">
    <text evidence="2">The sequence shown here is derived from an EMBL/GenBank/DDBJ whole genome shotgun (WGS) entry which is preliminary data.</text>
</comment>
<dbReference type="RefSeq" id="WP_147158313.1">
    <property type="nucleotide sequence ID" value="NZ_BJYR01000005.1"/>
</dbReference>
<dbReference type="AlphaFoldDB" id="A0A512AH02"/>
<dbReference type="Proteomes" id="UP000321464">
    <property type="component" value="Unassembled WGS sequence"/>
</dbReference>
<feature type="domain" description="SnoaL-like" evidence="1">
    <location>
        <begin position="38"/>
        <end position="140"/>
    </location>
</feature>
<accession>A0A512AH02</accession>
<dbReference type="InterPro" id="IPR032710">
    <property type="entry name" value="NTF2-like_dom_sf"/>
</dbReference>
<dbReference type="SUPFAM" id="SSF54427">
    <property type="entry name" value="NTF2-like"/>
    <property type="match status" value="1"/>
</dbReference>
<evidence type="ECO:0000313" key="3">
    <source>
        <dbReference type="Proteomes" id="UP000321464"/>
    </source>
</evidence>
<evidence type="ECO:0000259" key="1">
    <source>
        <dbReference type="Pfam" id="PF12680"/>
    </source>
</evidence>
<proteinExistence type="predicted"/>
<dbReference type="EMBL" id="BJYR01000005">
    <property type="protein sequence ID" value="GEN98951.1"/>
    <property type="molecule type" value="Genomic_DNA"/>
</dbReference>